<sequence>MKLTAFTTASLFFLTASASTGSLFSQIALGRTPVTNKGLEVPGENDLYFCEKPDSYILNIESVNLVPNPPTAGSTLQISAVGVLSDVITKGAYVDVVVKYGLITLIKQTMDLCEQVDKVDMECPIKDGKVIIHKSVDLPAVIPPGKYSVSANAMTEDDRTITCLTSTIVFTGK</sequence>
<evidence type="ECO:0000313" key="10">
    <source>
        <dbReference type="EMBL" id="TGZ79721.1"/>
    </source>
</evidence>
<evidence type="ECO:0000256" key="4">
    <source>
        <dbReference type="ARBA" id="ARBA00016056"/>
    </source>
</evidence>
<dbReference type="GO" id="GO:0032366">
    <property type="term" value="P:intracellular sterol transport"/>
    <property type="evidence" value="ECO:0007669"/>
    <property type="project" value="InterPro"/>
</dbReference>
<dbReference type="Gene3D" id="2.60.40.770">
    <property type="match status" value="1"/>
</dbReference>
<comment type="subunit">
    <text evidence="3">Monomer.</text>
</comment>
<feature type="chain" id="PRO_5020215106" description="Phosphatidylglycerol/phosphatidylinositol transfer protein" evidence="8">
    <location>
        <begin position="19"/>
        <end position="173"/>
    </location>
</feature>
<gene>
    <name evidence="10" type="ORF">EX30DRAFT_320958</name>
</gene>
<dbReference type="InterPro" id="IPR003172">
    <property type="entry name" value="ML_dom"/>
</dbReference>
<proteinExistence type="inferred from homology"/>
<dbReference type="OrthoDB" id="6409159at2759"/>
<dbReference type="SMART" id="SM00737">
    <property type="entry name" value="ML"/>
    <property type="match status" value="1"/>
</dbReference>
<dbReference type="Proteomes" id="UP000298138">
    <property type="component" value="Unassembled WGS sequence"/>
</dbReference>
<evidence type="ECO:0000259" key="9">
    <source>
        <dbReference type="SMART" id="SM00737"/>
    </source>
</evidence>
<evidence type="ECO:0000256" key="8">
    <source>
        <dbReference type="SAM" id="SignalP"/>
    </source>
</evidence>
<dbReference type="PANTHER" id="PTHR11306">
    <property type="entry name" value="NIEMANN PICK TYPE C2 PROTEIN NPC2-RELATED"/>
    <property type="match status" value="1"/>
</dbReference>
<feature type="signal peptide" evidence="8">
    <location>
        <begin position="1"/>
        <end position="18"/>
    </location>
</feature>
<keyword evidence="7" id="KW-0445">Lipid transport</keyword>
<evidence type="ECO:0000256" key="6">
    <source>
        <dbReference type="ARBA" id="ARBA00022729"/>
    </source>
</evidence>
<keyword evidence="6 8" id="KW-0732">Signal</keyword>
<evidence type="ECO:0000256" key="5">
    <source>
        <dbReference type="ARBA" id="ARBA00022448"/>
    </source>
</evidence>
<dbReference type="InterPro" id="IPR039670">
    <property type="entry name" value="NPC2-like"/>
</dbReference>
<dbReference type="PANTHER" id="PTHR11306:SF0">
    <property type="entry name" value="PHOSPHATIDYLGLYCEROL_PHOSPHATIDYLINOSITOL TRANSFER PROTEIN"/>
    <property type="match status" value="1"/>
</dbReference>
<comment type="similarity">
    <text evidence="2">Belongs to the NPC2 family.</text>
</comment>
<dbReference type="InterPro" id="IPR033917">
    <property type="entry name" value="ML_PG-PI_TP"/>
</dbReference>
<reference evidence="10 11" key="1">
    <citation type="submission" date="2019-04" db="EMBL/GenBank/DDBJ databases">
        <title>Comparative genomics and transcriptomics to analyze fruiting body development in filamentous ascomycetes.</title>
        <authorList>
            <consortium name="DOE Joint Genome Institute"/>
            <person name="Lutkenhaus R."/>
            <person name="Traeger S."/>
            <person name="Breuer J."/>
            <person name="Kuo A."/>
            <person name="Lipzen A."/>
            <person name="Pangilinan J."/>
            <person name="Dilworth D."/>
            <person name="Sandor L."/>
            <person name="Poggeler S."/>
            <person name="Barry K."/>
            <person name="Grigoriev I.V."/>
            <person name="Nowrousian M."/>
        </authorList>
    </citation>
    <scope>NUCLEOTIDE SEQUENCE [LARGE SCALE GENOMIC DNA]</scope>
    <source>
        <strain evidence="10 11">CBS 389.68</strain>
    </source>
</reference>
<evidence type="ECO:0000256" key="1">
    <source>
        <dbReference type="ARBA" id="ARBA00002053"/>
    </source>
</evidence>
<organism evidence="10 11">
    <name type="scientific">Ascodesmis nigricans</name>
    <dbReference type="NCBI Taxonomy" id="341454"/>
    <lineage>
        <taxon>Eukaryota</taxon>
        <taxon>Fungi</taxon>
        <taxon>Dikarya</taxon>
        <taxon>Ascomycota</taxon>
        <taxon>Pezizomycotina</taxon>
        <taxon>Pezizomycetes</taxon>
        <taxon>Pezizales</taxon>
        <taxon>Ascodesmidaceae</taxon>
        <taxon>Ascodesmis</taxon>
    </lineage>
</organism>
<name>A0A4S2MTB4_9PEZI</name>
<evidence type="ECO:0000256" key="7">
    <source>
        <dbReference type="ARBA" id="ARBA00023055"/>
    </source>
</evidence>
<protein>
    <recommendedName>
        <fullName evidence="4">Phosphatidylglycerol/phosphatidylinositol transfer protein</fullName>
    </recommendedName>
</protein>
<dbReference type="GO" id="GO:0032934">
    <property type="term" value="F:sterol binding"/>
    <property type="evidence" value="ECO:0007669"/>
    <property type="project" value="InterPro"/>
</dbReference>
<accession>A0A4S2MTB4</accession>
<dbReference type="InterPro" id="IPR014756">
    <property type="entry name" value="Ig_E-set"/>
</dbReference>
<comment type="function">
    <text evidence="1">Catalyzes the intermembrane transfer of phosphatidylglycerol and phosphatidylinositol.</text>
</comment>
<evidence type="ECO:0000313" key="11">
    <source>
        <dbReference type="Proteomes" id="UP000298138"/>
    </source>
</evidence>
<keyword evidence="11" id="KW-1185">Reference proteome</keyword>
<dbReference type="EMBL" id="ML220129">
    <property type="protein sequence ID" value="TGZ79721.1"/>
    <property type="molecule type" value="Genomic_DNA"/>
</dbReference>
<keyword evidence="5" id="KW-0813">Transport</keyword>
<evidence type="ECO:0000256" key="3">
    <source>
        <dbReference type="ARBA" id="ARBA00011245"/>
    </source>
</evidence>
<dbReference type="CDD" id="cd00917">
    <property type="entry name" value="PG-PI_TP"/>
    <property type="match status" value="1"/>
</dbReference>
<evidence type="ECO:0000256" key="2">
    <source>
        <dbReference type="ARBA" id="ARBA00006370"/>
    </source>
</evidence>
<dbReference type="FunCoup" id="A0A4S2MTB4">
    <property type="interactions" value="89"/>
</dbReference>
<dbReference type="SUPFAM" id="SSF81296">
    <property type="entry name" value="E set domains"/>
    <property type="match status" value="1"/>
</dbReference>
<dbReference type="STRING" id="341454.A0A4S2MTB4"/>
<dbReference type="InParanoid" id="A0A4S2MTB4"/>
<feature type="domain" description="MD-2-related lipid-recognition" evidence="9">
    <location>
        <begin position="47"/>
        <end position="168"/>
    </location>
</feature>
<dbReference type="AlphaFoldDB" id="A0A4S2MTB4"/>
<dbReference type="Pfam" id="PF02221">
    <property type="entry name" value="E1_DerP2_DerF2"/>
    <property type="match status" value="1"/>
</dbReference>